<dbReference type="EMBL" id="JAHRIP010085341">
    <property type="protein sequence ID" value="MEQ2314385.1"/>
    <property type="molecule type" value="Genomic_DNA"/>
</dbReference>
<organism evidence="2 3">
    <name type="scientific">Ameca splendens</name>
    <dbReference type="NCBI Taxonomy" id="208324"/>
    <lineage>
        <taxon>Eukaryota</taxon>
        <taxon>Metazoa</taxon>
        <taxon>Chordata</taxon>
        <taxon>Craniata</taxon>
        <taxon>Vertebrata</taxon>
        <taxon>Euteleostomi</taxon>
        <taxon>Actinopterygii</taxon>
        <taxon>Neopterygii</taxon>
        <taxon>Teleostei</taxon>
        <taxon>Neoteleostei</taxon>
        <taxon>Acanthomorphata</taxon>
        <taxon>Ovalentaria</taxon>
        <taxon>Atherinomorphae</taxon>
        <taxon>Cyprinodontiformes</taxon>
        <taxon>Goodeidae</taxon>
        <taxon>Ameca</taxon>
    </lineage>
</organism>
<name>A0ABV1A868_9TELE</name>
<feature type="compositionally biased region" description="Basic and acidic residues" evidence="1">
    <location>
        <begin position="1"/>
        <end position="10"/>
    </location>
</feature>
<keyword evidence="3" id="KW-1185">Reference proteome</keyword>
<accession>A0ABV1A868</accession>
<evidence type="ECO:0000313" key="3">
    <source>
        <dbReference type="Proteomes" id="UP001469553"/>
    </source>
</evidence>
<protein>
    <submittedName>
        <fullName evidence="2">Uncharacterized protein</fullName>
    </submittedName>
</protein>
<evidence type="ECO:0000256" key="1">
    <source>
        <dbReference type="SAM" id="MobiDB-lite"/>
    </source>
</evidence>
<reference evidence="2 3" key="1">
    <citation type="submission" date="2021-06" db="EMBL/GenBank/DDBJ databases">
        <authorList>
            <person name="Palmer J.M."/>
        </authorList>
    </citation>
    <scope>NUCLEOTIDE SEQUENCE [LARGE SCALE GENOMIC DNA]</scope>
    <source>
        <strain evidence="2 3">AS_MEX2019</strain>
        <tissue evidence="2">Muscle</tissue>
    </source>
</reference>
<sequence length="135" mass="15080">MDPETRDPGAHHHPSRGPEQPGGPISKSSINRSESSASKDEINVMTRCGLCSCVQLEETSSDRHIQSRCLFQNLGKGPVLYSQLKSRGPIFSARYFHFLYTSFKNVQQLPGPLNILKLQQNLNRAAAFLLRGRQT</sequence>
<proteinExistence type="predicted"/>
<comment type="caution">
    <text evidence="2">The sequence shown here is derived from an EMBL/GenBank/DDBJ whole genome shotgun (WGS) entry which is preliminary data.</text>
</comment>
<gene>
    <name evidence="2" type="ORF">AMECASPLE_011584</name>
</gene>
<evidence type="ECO:0000313" key="2">
    <source>
        <dbReference type="EMBL" id="MEQ2314385.1"/>
    </source>
</evidence>
<dbReference type="Proteomes" id="UP001469553">
    <property type="component" value="Unassembled WGS sequence"/>
</dbReference>
<feature type="region of interest" description="Disordered" evidence="1">
    <location>
        <begin position="1"/>
        <end position="39"/>
    </location>
</feature>
<feature type="compositionally biased region" description="Low complexity" evidence="1">
    <location>
        <begin position="26"/>
        <end position="36"/>
    </location>
</feature>